<evidence type="ECO:0000313" key="10">
    <source>
        <dbReference type="Proteomes" id="UP001164390"/>
    </source>
</evidence>
<evidence type="ECO:0000256" key="1">
    <source>
        <dbReference type="ARBA" id="ARBA00004141"/>
    </source>
</evidence>
<evidence type="ECO:0000256" key="2">
    <source>
        <dbReference type="ARBA" id="ARBA00007362"/>
    </source>
</evidence>
<comment type="similarity">
    <text evidence="2">Belongs to the EamA transporter family.</text>
</comment>
<keyword evidence="10" id="KW-1185">Reference proteome</keyword>
<evidence type="ECO:0000256" key="6">
    <source>
        <dbReference type="SAM" id="MobiDB-lite"/>
    </source>
</evidence>
<reference evidence="9" key="1">
    <citation type="submission" date="2022-01" db="EMBL/GenBank/DDBJ databases">
        <title>Nocardioidaceae gen. sp. A5X3R13.</title>
        <authorList>
            <person name="Lopez Marin M.A."/>
            <person name="Uhlik O."/>
        </authorList>
    </citation>
    <scope>NUCLEOTIDE SEQUENCE</scope>
    <source>
        <strain evidence="9">A5X3R13</strain>
    </source>
</reference>
<dbReference type="InterPro" id="IPR000620">
    <property type="entry name" value="EamA_dom"/>
</dbReference>
<organism evidence="9 10">
    <name type="scientific">Solicola gregarius</name>
    <dbReference type="NCBI Taxonomy" id="2908642"/>
    <lineage>
        <taxon>Bacteria</taxon>
        <taxon>Bacillati</taxon>
        <taxon>Actinomycetota</taxon>
        <taxon>Actinomycetes</taxon>
        <taxon>Propionibacteriales</taxon>
        <taxon>Nocardioidaceae</taxon>
        <taxon>Solicola</taxon>
    </lineage>
</organism>
<evidence type="ECO:0000256" key="3">
    <source>
        <dbReference type="ARBA" id="ARBA00022692"/>
    </source>
</evidence>
<evidence type="ECO:0000256" key="7">
    <source>
        <dbReference type="SAM" id="Phobius"/>
    </source>
</evidence>
<keyword evidence="4 7" id="KW-1133">Transmembrane helix</keyword>
<protein>
    <submittedName>
        <fullName evidence="9">DMT family transporter</fullName>
    </submittedName>
</protein>
<feature type="transmembrane region" description="Helical" evidence="7">
    <location>
        <begin position="157"/>
        <end position="177"/>
    </location>
</feature>
<dbReference type="RefSeq" id="WP_271634551.1">
    <property type="nucleotide sequence ID" value="NZ_CP094970.1"/>
</dbReference>
<dbReference type="PANTHER" id="PTHR32322">
    <property type="entry name" value="INNER MEMBRANE TRANSPORTER"/>
    <property type="match status" value="1"/>
</dbReference>
<dbReference type="KEGG" id="sgrg:L0C25_01210"/>
<name>A0AA46YLP8_9ACTN</name>
<dbReference type="InterPro" id="IPR037185">
    <property type="entry name" value="EmrE-like"/>
</dbReference>
<dbReference type="InterPro" id="IPR050638">
    <property type="entry name" value="AA-Vitamin_Transporters"/>
</dbReference>
<feature type="compositionally biased region" description="Low complexity" evidence="6">
    <location>
        <begin position="210"/>
        <end position="228"/>
    </location>
</feature>
<feature type="domain" description="EamA" evidence="8">
    <location>
        <begin position="59"/>
        <end position="199"/>
    </location>
</feature>
<dbReference type="Proteomes" id="UP001164390">
    <property type="component" value="Chromosome"/>
</dbReference>
<dbReference type="SUPFAM" id="SSF103481">
    <property type="entry name" value="Multidrug resistance efflux transporter EmrE"/>
    <property type="match status" value="1"/>
</dbReference>
<feature type="transmembrane region" description="Helical" evidence="7">
    <location>
        <begin position="183"/>
        <end position="202"/>
    </location>
</feature>
<dbReference type="AlphaFoldDB" id="A0AA46YLP8"/>
<accession>A0AA46YLP8</accession>
<evidence type="ECO:0000313" key="9">
    <source>
        <dbReference type="EMBL" id="UYM05726.1"/>
    </source>
</evidence>
<dbReference type="PANTHER" id="PTHR32322:SF2">
    <property type="entry name" value="EAMA DOMAIN-CONTAINING PROTEIN"/>
    <property type="match status" value="1"/>
</dbReference>
<feature type="transmembrane region" description="Helical" evidence="7">
    <location>
        <begin position="86"/>
        <end position="113"/>
    </location>
</feature>
<dbReference type="EMBL" id="CP094970">
    <property type="protein sequence ID" value="UYM05726.1"/>
    <property type="molecule type" value="Genomic_DNA"/>
</dbReference>
<dbReference type="Pfam" id="PF00892">
    <property type="entry name" value="EamA"/>
    <property type="match status" value="1"/>
</dbReference>
<keyword evidence="5 7" id="KW-0472">Membrane</keyword>
<evidence type="ECO:0000256" key="4">
    <source>
        <dbReference type="ARBA" id="ARBA00022989"/>
    </source>
</evidence>
<dbReference type="GO" id="GO:0016020">
    <property type="term" value="C:membrane"/>
    <property type="evidence" value="ECO:0007669"/>
    <property type="project" value="UniProtKB-SubCell"/>
</dbReference>
<comment type="subcellular location">
    <subcellularLocation>
        <location evidence="1">Membrane</location>
        <topology evidence="1">Multi-pass membrane protein</topology>
    </subcellularLocation>
</comment>
<feature type="transmembrane region" description="Helical" evidence="7">
    <location>
        <begin position="55"/>
        <end position="74"/>
    </location>
</feature>
<gene>
    <name evidence="9" type="ORF">L0C25_01210</name>
</gene>
<feature type="region of interest" description="Disordered" evidence="6">
    <location>
        <begin position="210"/>
        <end position="237"/>
    </location>
</feature>
<feature type="transmembrane region" description="Helical" evidence="7">
    <location>
        <begin position="125"/>
        <end position="145"/>
    </location>
</feature>
<evidence type="ECO:0000256" key="5">
    <source>
        <dbReference type="ARBA" id="ARBA00023136"/>
    </source>
</evidence>
<keyword evidence="3 7" id="KW-0812">Transmembrane</keyword>
<proteinExistence type="inferred from homology"/>
<evidence type="ECO:0000259" key="8">
    <source>
        <dbReference type="Pfam" id="PF00892"/>
    </source>
</evidence>
<sequence length="237" mass="24380">MSVSRSSSKFSAPVLLLGWTWWRTGTPPSRLTSAGAVVAVGGLLLVLDIGGEASLHPAGIAWGLGAAVCVCVYFQSSAGADSPPALVLTTVGMVVGALGLAVVGVLGILPMTFTTADATLAGNTLPWWAIVLLIAGISTAAAYVSGIMAIARLGSRVASFVGLSEVLFAVLGAWWLVSQRPTLQQLVGGVLIVTGIAIIRHAERAAITRSRSADSASRTPRSRTTGFSGRRRATSRR</sequence>